<keyword evidence="9" id="KW-1185">Reference proteome</keyword>
<dbReference type="SUPFAM" id="SSF52317">
    <property type="entry name" value="Class I glutamine amidotransferase-like"/>
    <property type="match status" value="1"/>
</dbReference>
<dbReference type="InterPro" id="IPR006805">
    <property type="entry name" value="Anth_synth_I_N"/>
</dbReference>
<dbReference type="InterPro" id="IPR015890">
    <property type="entry name" value="Chorismate_C"/>
</dbReference>
<dbReference type="Gene3D" id="3.40.50.880">
    <property type="match status" value="1"/>
</dbReference>
<evidence type="ECO:0000259" key="7">
    <source>
        <dbReference type="Pfam" id="PF04715"/>
    </source>
</evidence>
<dbReference type="GO" id="GO:0005737">
    <property type="term" value="C:cytoplasm"/>
    <property type="evidence" value="ECO:0007669"/>
    <property type="project" value="TreeGrafter"/>
</dbReference>
<dbReference type="Pfam" id="PF00425">
    <property type="entry name" value="Chorismate_bind"/>
    <property type="match status" value="1"/>
</dbReference>
<evidence type="ECO:0000313" key="8">
    <source>
        <dbReference type="EMBL" id="KWS05544.1"/>
    </source>
</evidence>
<evidence type="ECO:0000313" key="9">
    <source>
        <dbReference type="Proteomes" id="UP000023435"/>
    </source>
</evidence>
<dbReference type="PANTHER" id="PTHR11236:SF18">
    <property type="entry name" value="AMINODEOXYCHORISMATE SYNTHASE"/>
    <property type="match status" value="1"/>
</dbReference>
<sequence>MYDNGRIMRCLLIDNYDSFTWNLADQIGRAFGQAPTVLRNDACGWEQLRADQDYDCIVVSPGPGSVEHEADFHVARQAIAHSALPLLGVCLGFQGIAYAEGGRIAHAPQPYHGRVSRLYHDGSELFAGLPASFEVVRYHSLIAAAPLPPVLQATAHTDDGLIMALRHCRRPQWGVQFHPESILSEHGIDLIANFRDLVHRHHGRAFVSLAAATIGPPPAAPIAPPQALQLWCKPLDAKLDPETVFNALYAQQRNSFWLDSQDAVEERAACSFMGAVDDEDLLAYRIADDDATLSSGHALLDRIECELAAARVGEPIPADAASALDENALPFDFRGGFIGWLGYEMKALFDGDGSGNAGTPLPDALWMRVHRFLAFDHRRGRAWAIAIAAPHTAQAADAQRWLETVAAQAASTLAQPAPEPPPPPAPLDTLEVDMDLGHDDYLAAIEQCRRAIVDGESYQICLTNHFRFRAQLDPLALYLRLRRGNAAPFGAYLRSGDHHVLSTSPERFLRVDRTGRIQTKPIKGTMRRSDDPHVDAQYARHLAESVKDRAENLMIVDLMRNDLNRVAVHATVEVPKLREVESYRTVHQLVSTVEAQLRPDTSLIDLLRATFPGGSISGAPKRRTMQIIDRLERSARGVYCGSIGYLGYNRVADLNIGIRTLSYDGDSVAFGAGGAITWLSDPQAEFQEVLLKAEAVLRPLWGFLARPDAGFAYELDGERLRLHRVAR</sequence>
<dbReference type="InterPro" id="IPR019999">
    <property type="entry name" value="Anth_synth_I-like"/>
</dbReference>
<dbReference type="Pfam" id="PF00117">
    <property type="entry name" value="GATase"/>
    <property type="match status" value="1"/>
</dbReference>
<comment type="caution">
    <text evidence="8">The sequence shown here is derived from an EMBL/GenBank/DDBJ whole genome shotgun (WGS) entry which is preliminary data.</text>
</comment>
<protein>
    <recommendedName>
        <fullName evidence="2">aminodeoxychorismate synthase</fullName>
        <ecNumber evidence="2">2.6.1.85</ecNumber>
    </recommendedName>
</protein>
<dbReference type="InterPro" id="IPR006221">
    <property type="entry name" value="TrpG/PapA_dom"/>
</dbReference>
<proteinExistence type="inferred from homology"/>
<keyword evidence="3 8" id="KW-0808">Transferase</keyword>
<name>A0A108UAH0_9GAMM</name>
<feature type="domain" description="Glutamine amidotransferase" evidence="5">
    <location>
        <begin position="11"/>
        <end position="194"/>
    </location>
</feature>
<keyword evidence="8" id="KW-0032">Aminotransferase</keyword>
<dbReference type="Pfam" id="PF04715">
    <property type="entry name" value="Anth_synt_I_N"/>
    <property type="match status" value="1"/>
</dbReference>
<accession>A0A108UAH0</accession>
<gene>
    <name evidence="8" type="ORF">AZ78_3096</name>
</gene>
<dbReference type="EMBL" id="JAJA02000001">
    <property type="protein sequence ID" value="KWS05544.1"/>
    <property type="molecule type" value="Genomic_DNA"/>
</dbReference>
<evidence type="ECO:0000259" key="6">
    <source>
        <dbReference type="Pfam" id="PF00425"/>
    </source>
</evidence>
<evidence type="ECO:0000256" key="2">
    <source>
        <dbReference type="ARBA" id="ARBA00013139"/>
    </source>
</evidence>
<evidence type="ECO:0000256" key="3">
    <source>
        <dbReference type="ARBA" id="ARBA00022679"/>
    </source>
</evidence>
<evidence type="ECO:0000259" key="5">
    <source>
        <dbReference type="Pfam" id="PF00117"/>
    </source>
</evidence>
<comment type="similarity">
    <text evidence="1">In the C-terminal section; belongs to the anthranilate synthase component I family.</text>
</comment>
<dbReference type="NCBIfam" id="TIGR00566">
    <property type="entry name" value="trpG_papA"/>
    <property type="match status" value="1"/>
</dbReference>
<dbReference type="PROSITE" id="PS51273">
    <property type="entry name" value="GATASE_TYPE_1"/>
    <property type="match status" value="1"/>
</dbReference>
<dbReference type="GO" id="GO:0000162">
    <property type="term" value="P:L-tryptophan biosynthetic process"/>
    <property type="evidence" value="ECO:0007669"/>
    <property type="project" value="TreeGrafter"/>
</dbReference>
<dbReference type="GO" id="GO:0008153">
    <property type="term" value="P:4-aminobenzoate biosynthetic process"/>
    <property type="evidence" value="ECO:0007669"/>
    <property type="project" value="TreeGrafter"/>
</dbReference>
<dbReference type="Gene3D" id="3.60.120.10">
    <property type="entry name" value="Anthranilate synthase"/>
    <property type="match status" value="1"/>
</dbReference>
<dbReference type="SUPFAM" id="SSF56322">
    <property type="entry name" value="ADC synthase"/>
    <property type="match status" value="1"/>
</dbReference>
<dbReference type="GO" id="GO:0009396">
    <property type="term" value="P:folic acid-containing compound biosynthetic process"/>
    <property type="evidence" value="ECO:0007669"/>
    <property type="project" value="InterPro"/>
</dbReference>
<dbReference type="NCBIfam" id="TIGR00553">
    <property type="entry name" value="pabB"/>
    <property type="match status" value="1"/>
</dbReference>
<dbReference type="InterPro" id="IPR029062">
    <property type="entry name" value="Class_I_gatase-like"/>
</dbReference>
<dbReference type="Proteomes" id="UP000023435">
    <property type="component" value="Unassembled WGS sequence"/>
</dbReference>
<dbReference type="InterPro" id="IPR005801">
    <property type="entry name" value="ADC_synthase"/>
</dbReference>
<dbReference type="PANTHER" id="PTHR11236">
    <property type="entry name" value="AMINOBENZOATE/ANTHRANILATE SYNTHASE"/>
    <property type="match status" value="1"/>
</dbReference>
<dbReference type="CDD" id="cd01743">
    <property type="entry name" value="GATase1_Anthranilate_Synthase"/>
    <property type="match status" value="1"/>
</dbReference>
<keyword evidence="4" id="KW-0315">Glutamine amidotransferase</keyword>
<dbReference type="GO" id="GO:0046820">
    <property type="term" value="F:4-amino-4-deoxychorismate synthase activity"/>
    <property type="evidence" value="ECO:0007669"/>
    <property type="project" value="UniProtKB-EC"/>
</dbReference>
<dbReference type="AlphaFoldDB" id="A0A108UAH0"/>
<feature type="domain" description="Anthranilate synthase component I N-terminal" evidence="7">
    <location>
        <begin position="239"/>
        <end position="381"/>
    </location>
</feature>
<dbReference type="InterPro" id="IPR005802">
    <property type="entry name" value="ADC_synth_comp_1"/>
</dbReference>
<evidence type="ECO:0000256" key="1">
    <source>
        <dbReference type="ARBA" id="ARBA00005970"/>
    </source>
</evidence>
<organism evidence="8 9">
    <name type="scientific">Lysobacter capsici AZ78</name>
    <dbReference type="NCBI Taxonomy" id="1444315"/>
    <lineage>
        <taxon>Bacteria</taxon>
        <taxon>Pseudomonadati</taxon>
        <taxon>Pseudomonadota</taxon>
        <taxon>Gammaproteobacteria</taxon>
        <taxon>Lysobacterales</taxon>
        <taxon>Lysobacteraceae</taxon>
        <taxon>Lysobacter</taxon>
    </lineage>
</organism>
<dbReference type="PRINTS" id="PR00097">
    <property type="entry name" value="ANTSNTHASEII"/>
</dbReference>
<dbReference type="InterPro" id="IPR017926">
    <property type="entry name" value="GATASE"/>
</dbReference>
<dbReference type="EC" id="2.6.1.85" evidence="2"/>
<feature type="domain" description="Chorismate-utilising enzyme C-terminal" evidence="6">
    <location>
        <begin position="439"/>
        <end position="692"/>
    </location>
</feature>
<reference evidence="8 9" key="1">
    <citation type="journal article" date="2014" name="Genome Announc.">
        <title>Draft Genome Sequence of Lysobacter capsici AZ78, a Bacterium Antagonistic to Plant-Pathogenic Oomycetes.</title>
        <authorList>
            <person name="Puopolo G."/>
            <person name="Sonego P."/>
            <person name="Engelen K."/>
            <person name="Pertot I."/>
        </authorList>
    </citation>
    <scope>NUCLEOTIDE SEQUENCE [LARGE SCALE GENOMIC DNA]</scope>
    <source>
        <strain evidence="8 9">AZ78</strain>
    </source>
</reference>
<dbReference type="PRINTS" id="PR00096">
    <property type="entry name" value="GATASE"/>
</dbReference>
<evidence type="ECO:0000256" key="4">
    <source>
        <dbReference type="ARBA" id="ARBA00022962"/>
    </source>
</evidence>